<feature type="compositionally biased region" description="Basic residues" evidence="2">
    <location>
        <begin position="427"/>
        <end position="438"/>
    </location>
</feature>
<reference evidence="3" key="1">
    <citation type="submission" date="2022-03" db="EMBL/GenBank/DDBJ databases">
        <authorList>
            <person name="Sayadi A."/>
        </authorList>
    </citation>
    <scope>NUCLEOTIDE SEQUENCE</scope>
</reference>
<dbReference type="EMBL" id="CAKOFQ010006784">
    <property type="protein sequence ID" value="CAH1971374.1"/>
    <property type="molecule type" value="Genomic_DNA"/>
</dbReference>
<feature type="compositionally biased region" description="Basic and acidic residues" evidence="2">
    <location>
        <begin position="731"/>
        <end position="751"/>
    </location>
</feature>
<keyword evidence="4" id="KW-1185">Reference proteome</keyword>
<keyword evidence="1" id="KW-0175">Coiled coil</keyword>
<name>A0A9P0KD79_ACAOB</name>
<dbReference type="Proteomes" id="UP001152888">
    <property type="component" value="Unassembled WGS sequence"/>
</dbReference>
<organism evidence="3 4">
    <name type="scientific">Acanthoscelides obtectus</name>
    <name type="common">Bean weevil</name>
    <name type="synonym">Bruchus obtectus</name>
    <dbReference type="NCBI Taxonomy" id="200917"/>
    <lineage>
        <taxon>Eukaryota</taxon>
        <taxon>Metazoa</taxon>
        <taxon>Ecdysozoa</taxon>
        <taxon>Arthropoda</taxon>
        <taxon>Hexapoda</taxon>
        <taxon>Insecta</taxon>
        <taxon>Pterygota</taxon>
        <taxon>Neoptera</taxon>
        <taxon>Endopterygota</taxon>
        <taxon>Coleoptera</taxon>
        <taxon>Polyphaga</taxon>
        <taxon>Cucujiformia</taxon>
        <taxon>Chrysomeloidea</taxon>
        <taxon>Chrysomelidae</taxon>
        <taxon>Bruchinae</taxon>
        <taxon>Bruchini</taxon>
        <taxon>Acanthoscelides</taxon>
    </lineage>
</organism>
<feature type="compositionally biased region" description="Basic and acidic residues" evidence="2">
    <location>
        <begin position="461"/>
        <end position="476"/>
    </location>
</feature>
<protein>
    <submittedName>
        <fullName evidence="3">Uncharacterized protein</fullName>
    </submittedName>
</protein>
<gene>
    <name evidence="3" type="ORF">ACAOBT_LOCUS9393</name>
</gene>
<feature type="region of interest" description="Disordered" evidence="2">
    <location>
        <begin position="41"/>
        <end position="85"/>
    </location>
</feature>
<feature type="region of interest" description="Disordered" evidence="2">
    <location>
        <begin position="243"/>
        <end position="353"/>
    </location>
</feature>
<feature type="compositionally biased region" description="Low complexity" evidence="2">
    <location>
        <begin position="297"/>
        <end position="308"/>
    </location>
</feature>
<evidence type="ECO:0000313" key="3">
    <source>
        <dbReference type="EMBL" id="CAH1971374.1"/>
    </source>
</evidence>
<dbReference type="AlphaFoldDB" id="A0A9P0KD79"/>
<feature type="compositionally biased region" description="Basic and acidic residues" evidence="2">
    <location>
        <begin position="44"/>
        <end position="85"/>
    </location>
</feature>
<feature type="coiled-coil region" evidence="1">
    <location>
        <begin position="188"/>
        <end position="215"/>
    </location>
</feature>
<feature type="region of interest" description="Disordered" evidence="2">
    <location>
        <begin position="419"/>
        <end position="480"/>
    </location>
</feature>
<feature type="compositionally biased region" description="Polar residues" evidence="2">
    <location>
        <begin position="721"/>
        <end position="730"/>
    </location>
</feature>
<feature type="coiled-coil region" evidence="1">
    <location>
        <begin position="361"/>
        <end position="392"/>
    </location>
</feature>
<proteinExistence type="predicted"/>
<feature type="compositionally biased region" description="Basic and acidic residues" evidence="2">
    <location>
        <begin position="439"/>
        <end position="451"/>
    </location>
</feature>
<dbReference type="OrthoDB" id="6766427at2759"/>
<evidence type="ECO:0000256" key="1">
    <source>
        <dbReference type="SAM" id="Coils"/>
    </source>
</evidence>
<sequence length="791" mass="91233">MTNNVARQFKIYILSTMKNDFKLYLLVLLLFTQEVRTKSIPSQEDQRFSKRSGNESDNTELHEYYKSKHKPKAEDDHIEEKRHSRYENSEWRPQCAVIYKNNEPVGILQPFEDAFKFRPLNFDATIVDLNPIPAKRKTLMDVLYPSKFEDDSDEENDADEKVGVINKRDAHTDRNYALALAKFKISSRIGLNRLYRKAQQKREKEEADEEHLRSLRKALMKRKTDASEAVEVELADILNDMGLIDDSDSSEEKREAEDENMESGSNAISMVEDEPNSTTNKAAKDKRDELATPSFNASTAASSSLELTEVSDLKEDKEEQKREITETTKTTKVTGSKEEQKREAEGSVLDKPDADEVSLYEKRVEREIRDKIQKLKEEVKKEIDALKLAKSKGSDSNRKKREVVNTLLDEETQDIDPIANYDGAEKKHVRRKRSVHSKKGGDKVDKGLVEARKRRYVSPQQKKEAYKHTEKSKEYEDTSLMQSKKIAKERNIHFLDGVRKPEPELHSSGLRKILYIREPSERADSLAIDETQDNSGVNVRRKREGEEYEENEYAGDYEELVDDSNSFDEMKDNTPAAEDKPNCKCDKNGNNCKCRKQVTDADYSNFIVNPERVIRSAIASNQHCHCDKNRNCKCGTQEAEPDWTGSRRLGRDGSLEEGQYQLIKREARMHVPKFKSGEYFVDLHPTVYKLTPDDSAGRNKVELINKERENSSGSLEEEQEITNQDQQSNSVKDEPLHSRIRRTAEDSDDDQRQLIDMSEEEIFGALPQSFEGELQRYKRIRRFPVCVSTSC</sequence>
<accession>A0A9P0KD79</accession>
<comment type="caution">
    <text evidence="3">The sequence shown here is derived from an EMBL/GenBank/DDBJ whole genome shotgun (WGS) entry which is preliminary data.</text>
</comment>
<evidence type="ECO:0000256" key="2">
    <source>
        <dbReference type="SAM" id="MobiDB-lite"/>
    </source>
</evidence>
<feature type="compositionally biased region" description="Basic and acidic residues" evidence="2">
    <location>
        <begin position="335"/>
        <end position="353"/>
    </location>
</feature>
<feature type="compositionally biased region" description="Basic and acidic residues" evidence="2">
    <location>
        <begin position="311"/>
        <end position="326"/>
    </location>
</feature>
<evidence type="ECO:0000313" key="4">
    <source>
        <dbReference type="Proteomes" id="UP001152888"/>
    </source>
</evidence>
<feature type="region of interest" description="Disordered" evidence="2">
    <location>
        <begin position="707"/>
        <end position="751"/>
    </location>
</feature>